<evidence type="ECO:0000256" key="1">
    <source>
        <dbReference type="ARBA" id="ARBA00022714"/>
    </source>
</evidence>
<keyword evidence="4" id="KW-0408">Iron</keyword>
<dbReference type="GO" id="GO:0008942">
    <property type="term" value="F:nitrite reductase [NAD(P)H] activity"/>
    <property type="evidence" value="ECO:0007669"/>
    <property type="project" value="InterPro"/>
</dbReference>
<organism evidence="8 9">
    <name type="scientific">Alkalicoccus luteus</name>
    <dbReference type="NCBI Taxonomy" id="1237094"/>
    <lineage>
        <taxon>Bacteria</taxon>
        <taxon>Bacillati</taxon>
        <taxon>Bacillota</taxon>
        <taxon>Bacilli</taxon>
        <taxon>Bacillales</taxon>
        <taxon>Bacillaceae</taxon>
        <taxon>Alkalicoccus</taxon>
    </lineage>
</organism>
<keyword evidence="9" id="KW-1185">Reference proteome</keyword>
<reference evidence="8 9" key="1">
    <citation type="submission" date="2020-03" db="EMBL/GenBank/DDBJ databases">
        <title>Assessment of the enzymatic potential of alkaline-tolerant lipase obtained from Bacillus luteus H11 (technogenic soil) for the bioremediation of saline soils contaminated with petroleum substances.</title>
        <authorList>
            <person name="Kalwasinska A."/>
        </authorList>
    </citation>
    <scope>NUCLEOTIDE SEQUENCE [LARGE SCALE GENOMIC DNA]</scope>
    <source>
        <strain evidence="8 9">H11</strain>
    </source>
</reference>
<dbReference type="AlphaFoldDB" id="A0A969PX44"/>
<dbReference type="GO" id="GO:0042128">
    <property type="term" value="P:nitrate assimilation"/>
    <property type="evidence" value="ECO:0007669"/>
    <property type="project" value="UniProtKB-KW"/>
</dbReference>
<accession>A0A969PX44</accession>
<dbReference type="Pfam" id="PF00355">
    <property type="entry name" value="Rieske"/>
    <property type="match status" value="1"/>
</dbReference>
<dbReference type="GO" id="GO:0016705">
    <property type="term" value="F:oxidoreductase activity, acting on paired donors, with incorporation or reduction of molecular oxygen"/>
    <property type="evidence" value="ECO:0007669"/>
    <property type="project" value="UniProtKB-ARBA"/>
</dbReference>
<dbReference type="PROSITE" id="PS51296">
    <property type="entry name" value="RIESKE"/>
    <property type="match status" value="1"/>
</dbReference>
<evidence type="ECO:0000313" key="8">
    <source>
        <dbReference type="EMBL" id="NJP39079.1"/>
    </source>
</evidence>
<evidence type="ECO:0000313" key="9">
    <source>
        <dbReference type="Proteomes" id="UP000752012"/>
    </source>
</evidence>
<keyword evidence="5" id="KW-0411">Iron-sulfur</keyword>
<feature type="domain" description="Rieske" evidence="7">
    <location>
        <begin position="10"/>
        <end position="105"/>
    </location>
</feature>
<evidence type="ECO:0000256" key="3">
    <source>
        <dbReference type="ARBA" id="ARBA00023002"/>
    </source>
</evidence>
<name>A0A969PX44_9BACI</name>
<dbReference type="InterPro" id="IPR036922">
    <property type="entry name" value="Rieske_2Fe-2S_sf"/>
</dbReference>
<dbReference type="Gene3D" id="2.102.10.10">
    <property type="entry name" value="Rieske [2Fe-2S] iron-sulphur domain"/>
    <property type="match status" value="1"/>
</dbReference>
<protein>
    <submittedName>
        <fullName evidence="8">Nitrite reductase small subunit NirD</fullName>
    </submittedName>
</protein>
<dbReference type="GO" id="GO:0004497">
    <property type="term" value="F:monooxygenase activity"/>
    <property type="evidence" value="ECO:0007669"/>
    <property type="project" value="UniProtKB-ARBA"/>
</dbReference>
<dbReference type="GO" id="GO:0046872">
    <property type="term" value="F:metal ion binding"/>
    <property type="evidence" value="ECO:0007669"/>
    <property type="project" value="UniProtKB-KW"/>
</dbReference>
<evidence type="ECO:0000259" key="7">
    <source>
        <dbReference type="PROSITE" id="PS51296"/>
    </source>
</evidence>
<dbReference type="CDD" id="cd03530">
    <property type="entry name" value="Rieske_NirD_small_Bacillus"/>
    <property type="match status" value="1"/>
</dbReference>
<evidence type="ECO:0000256" key="6">
    <source>
        <dbReference type="ARBA" id="ARBA00023063"/>
    </source>
</evidence>
<keyword evidence="3" id="KW-0560">Oxidoreductase</keyword>
<dbReference type="InterPro" id="IPR012748">
    <property type="entry name" value="Rieske-like_NirD"/>
</dbReference>
<dbReference type="NCBIfam" id="TIGR02378">
    <property type="entry name" value="nirD_assim_sml"/>
    <property type="match status" value="1"/>
</dbReference>
<dbReference type="Proteomes" id="UP000752012">
    <property type="component" value="Unassembled WGS sequence"/>
</dbReference>
<dbReference type="RefSeq" id="WP_168009162.1">
    <property type="nucleotide sequence ID" value="NZ_JAATHJ010000038.1"/>
</dbReference>
<evidence type="ECO:0000256" key="5">
    <source>
        <dbReference type="ARBA" id="ARBA00023014"/>
    </source>
</evidence>
<proteinExistence type="predicted"/>
<comment type="caution">
    <text evidence="8">The sequence shown here is derived from an EMBL/GenBank/DDBJ whole genome shotgun (WGS) entry which is preliminary data.</text>
</comment>
<sequence length="112" mass="12584">MQETIRTKIIDAGSLEEFPVKISKEVIVEGLPLAVFRLGDDEFYTIKNECPHQKGPLSQGIISGEYVYCPLHNWKISVTDGKVQDPDEGCVETFPTYLKDGRVLIELIEEAT</sequence>
<keyword evidence="1" id="KW-0001">2Fe-2S</keyword>
<dbReference type="SUPFAM" id="SSF50022">
    <property type="entry name" value="ISP domain"/>
    <property type="match status" value="1"/>
</dbReference>
<keyword evidence="2" id="KW-0479">Metal-binding</keyword>
<keyword evidence="6" id="KW-0534">Nitrate assimilation</keyword>
<dbReference type="PANTHER" id="PTHR21496:SF23">
    <property type="entry name" value="3-PHENYLPROPIONATE_CINNAMIC ACID DIOXYGENASE FERREDOXIN SUBUNIT"/>
    <property type="match status" value="1"/>
</dbReference>
<gene>
    <name evidence="8" type="primary">nirD</name>
    <name evidence="8" type="ORF">HCN83_16030</name>
</gene>
<dbReference type="EMBL" id="JAATHJ010000038">
    <property type="protein sequence ID" value="NJP39079.1"/>
    <property type="molecule type" value="Genomic_DNA"/>
</dbReference>
<evidence type="ECO:0000256" key="2">
    <source>
        <dbReference type="ARBA" id="ARBA00022723"/>
    </source>
</evidence>
<dbReference type="GO" id="GO:0051537">
    <property type="term" value="F:2 iron, 2 sulfur cluster binding"/>
    <property type="evidence" value="ECO:0007669"/>
    <property type="project" value="UniProtKB-KW"/>
</dbReference>
<evidence type="ECO:0000256" key="4">
    <source>
        <dbReference type="ARBA" id="ARBA00023004"/>
    </source>
</evidence>
<dbReference type="InterPro" id="IPR017941">
    <property type="entry name" value="Rieske_2Fe-2S"/>
</dbReference>
<dbReference type="PANTHER" id="PTHR21496">
    <property type="entry name" value="FERREDOXIN-RELATED"/>
    <property type="match status" value="1"/>
</dbReference>